<dbReference type="CDD" id="cd00586">
    <property type="entry name" value="4HBT"/>
    <property type="match status" value="1"/>
</dbReference>
<dbReference type="InterPro" id="IPR029069">
    <property type="entry name" value="HotDog_dom_sf"/>
</dbReference>
<evidence type="ECO:0000313" key="1">
    <source>
        <dbReference type="EMBL" id="TGL62296.1"/>
    </source>
</evidence>
<dbReference type="EMBL" id="RQGD01000010">
    <property type="protein sequence ID" value="TGL62296.1"/>
    <property type="molecule type" value="Genomic_DNA"/>
</dbReference>
<dbReference type="Gene3D" id="3.10.129.10">
    <property type="entry name" value="Hotdog Thioesterase"/>
    <property type="match status" value="1"/>
</dbReference>
<protein>
    <submittedName>
        <fullName evidence="1">Acyl-CoA thioesterase</fullName>
    </submittedName>
</protein>
<proteinExistence type="predicted"/>
<accession>A0A4R9K9T3</accession>
<name>A0A4R9K9T3_9LEPT</name>
<organism evidence="1 2">
    <name type="scientific">Leptospira ognonensis</name>
    <dbReference type="NCBI Taxonomy" id="2484945"/>
    <lineage>
        <taxon>Bacteria</taxon>
        <taxon>Pseudomonadati</taxon>
        <taxon>Spirochaetota</taxon>
        <taxon>Spirochaetia</taxon>
        <taxon>Leptospirales</taxon>
        <taxon>Leptospiraceae</taxon>
        <taxon>Leptospira</taxon>
    </lineage>
</organism>
<comment type="caution">
    <text evidence="1">The sequence shown here is derived from an EMBL/GenBank/DDBJ whole genome shotgun (WGS) entry which is preliminary data.</text>
</comment>
<keyword evidence="2" id="KW-1185">Reference proteome</keyword>
<reference evidence="1" key="1">
    <citation type="journal article" date="2019" name="PLoS Negl. Trop. Dis.">
        <title>Revisiting the worldwide diversity of Leptospira species in the environment.</title>
        <authorList>
            <person name="Vincent A.T."/>
            <person name="Schiettekatte O."/>
            <person name="Bourhy P."/>
            <person name="Veyrier F.J."/>
            <person name="Picardeau M."/>
        </authorList>
    </citation>
    <scope>NUCLEOTIDE SEQUENCE [LARGE SCALE GENOMIC DNA]</scope>
    <source>
        <strain evidence="1">201702476</strain>
    </source>
</reference>
<dbReference type="SUPFAM" id="SSF54637">
    <property type="entry name" value="Thioesterase/thiol ester dehydrase-isomerase"/>
    <property type="match status" value="1"/>
</dbReference>
<dbReference type="OrthoDB" id="327605at2"/>
<sequence>MAEPGISIPTHPAFETKFPVRHADARSAVTASGAYVSHVTYENMVLLINEAFDIFLASTGDSKWNIAGSNIIVPKMEIEFKSEVKAGEVLTFQVTPTNFGNKSFDLITVALKGNGEIAAVAKTVLIFFDYKDKKTVAVPEPFKKRFQAG</sequence>
<dbReference type="Proteomes" id="UP000297693">
    <property type="component" value="Unassembled WGS sequence"/>
</dbReference>
<gene>
    <name evidence="1" type="ORF">EHQ58_03595</name>
</gene>
<evidence type="ECO:0000313" key="2">
    <source>
        <dbReference type="Proteomes" id="UP000297693"/>
    </source>
</evidence>
<dbReference type="Pfam" id="PF13279">
    <property type="entry name" value="4HBT_2"/>
    <property type="match status" value="1"/>
</dbReference>
<dbReference type="RefSeq" id="WP_135622062.1">
    <property type="nucleotide sequence ID" value="NZ_RQGD01000010.1"/>
</dbReference>
<dbReference type="AlphaFoldDB" id="A0A4R9K9T3"/>